<keyword evidence="2" id="KW-0285">Flavoprotein</keyword>
<accession>A0A3D8RSK4</accession>
<dbReference type="Pfam" id="PF00743">
    <property type="entry name" value="FMO-like"/>
    <property type="match status" value="1"/>
</dbReference>
<reference evidence="5 6" key="1">
    <citation type="journal article" date="2018" name="IMA Fungus">
        <title>IMA Genome-F 9: Draft genome sequence of Annulohypoxylon stygium, Aspergillus mulundensis, Berkeleyomyces basicola (syn. Thielaviopsis basicola), Ceratocystis smalleyi, two Cercospora beticola strains, Coleophoma cylindrospora, Fusarium fracticaudum, Phialophora cf. hyalina, and Morchella septimelata.</title>
        <authorList>
            <person name="Wingfield B.D."/>
            <person name="Bills G.F."/>
            <person name="Dong Y."/>
            <person name="Huang W."/>
            <person name="Nel W.J."/>
            <person name="Swalarsk-Parry B.S."/>
            <person name="Vaghefi N."/>
            <person name="Wilken P.M."/>
            <person name="An Z."/>
            <person name="de Beer Z.W."/>
            <person name="De Vos L."/>
            <person name="Chen L."/>
            <person name="Duong T.A."/>
            <person name="Gao Y."/>
            <person name="Hammerbacher A."/>
            <person name="Kikkert J.R."/>
            <person name="Li Y."/>
            <person name="Li H."/>
            <person name="Li K."/>
            <person name="Li Q."/>
            <person name="Liu X."/>
            <person name="Ma X."/>
            <person name="Naidoo K."/>
            <person name="Pethybridge S.J."/>
            <person name="Sun J."/>
            <person name="Steenkamp E.T."/>
            <person name="van der Nest M.A."/>
            <person name="van Wyk S."/>
            <person name="Wingfield M.J."/>
            <person name="Xiong C."/>
            <person name="Yue Q."/>
            <person name="Zhang X."/>
        </authorList>
    </citation>
    <scope>NUCLEOTIDE SEQUENCE [LARGE SCALE GENOMIC DNA]</scope>
    <source>
        <strain evidence="5 6">BP6252</strain>
    </source>
</reference>
<keyword evidence="3" id="KW-0274">FAD</keyword>
<dbReference type="STRING" id="1849047.A0A3D8RSK4"/>
<sequence length="456" mass="52219">MEATVDKFNLRPHMQFGISCLGAKWVSKTNKWDVYLQDMTGRKFTQQAEIFVSAVGGISEPRNIKFPGMDKFNGPIFHTARWDHTYDYTGKRMAIIGNGCSAAQVVPSVVHDVKYLKQFARSPQWYHERPNREFSNFEKFCFQYIPLWQRYQRYSLFKSSDALVDTYMPGERSRKIRKATEEGAIKYIRETAPAKYLDMLIPKFPLGCKRRIFDPNYLQALHEENMVLVGEGIKEIDETGVTGESGTREEFDVIVLATGFQVSDFLAPMKIIGSTGHLLSEQWQESKGAQAYFGTYVHNFPNMAILFGPNTFPAHNSVLFTCETQVDYIIKTLFASVVDKRATIVEVKKEAENDWVTGVQKLLAGSVFSAGCSNWYINSAGKNSASWPGYAYDFWRETLFPRYTDFRLEGGSRLWVLRSAYRQLASLLFSKPSLFLFLTVGFIWKDILVERAASFF</sequence>
<protein>
    <recommendedName>
        <fullName evidence="7">Monooxygenase</fullName>
    </recommendedName>
</protein>
<gene>
    <name evidence="5" type="ORF">BP6252_05001</name>
</gene>
<evidence type="ECO:0000256" key="1">
    <source>
        <dbReference type="ARBA" id="ARBA00010139"/>
    </source>
</evidence>
<dbReference type="AlphaFoldDB" id="A0A3D8RSK4"/>
<organism evidence="5 6">
    <name type="scientific">Coleophoma cylindrospora</name>
    <dbReference type="NCBI Taxonomy" id="1849047"/>
    <lineage>
        <taxon>Eukaryota</taxon>
        <taxon>Fungi</taxon>
        <taxon>Dikarya</taxon>
        <taxon>Ascomycota</taxon>
        <taxon>Pezizomycotina</taxon>
        <taxon>Leotiomycetes</taxon>
        <taxon>Helotiales</taxon>
        <taxon>Dermateaceae</taxon>
        <taxon>Coleophoma</taxon>
    </lineage>
</organism>
<keyword evidence="4" id="KW-0560">Oxidoreductase</keyword>
<dbReference type="GO" id="GO:0050660">
    <property type="term" value="F:flavin adenine dinucleotide binding"/>
    <property type="evidence" value="ECO:0007669"/>
    <property type="project" value="InterPro"/>
</dbReference>
<dbReference type="InterPro" id="IPR051209">
    <property type="entry name" value="FAD-bind_Monooxygenase_sf"/>
</dbReference>
<comment type="similarity">
    <text evidence="1">Belongs to the FAD-binding monooxygenase family.</text>
</comment>
<proteinExistence type="inferred from homology"/>
<evidence type="ECO:0000313" key="6">
    <source>
        <dbReference type="Proteomes" id="UP000256645"/>
    </source>
</evidence>
<dbReference type="GO" id="GO:0050661">
    <property type="term" value="F:NADP binding"/>
    <property type="evidence" value="ECO:0007669"/>
    <property type="project" value="InterPro"/>
</dbReference>
<dbReference type="EMBL" id="PDLM01000005">
    <property type="protein sequence ID" value="RDW76948.1"/>
    <property type="molecule type" value="Genomic_DNA"/>
</dbReference>
<dbReference type="Proteomes" id="UP000256645">
    <property type="component" value="Unassembled WGS sequence"/>
</dbReference>
<dbReference type="OrthoDB" id="74360at2759"/>
<dbReference type="Gene3D" id="3.50.50.60">
    <property type="entry name" value="FAD/NAD(P)-binding domain"/>
    <property type="match status" value="3"/>
</dbReference>
<evidence type="ECO:0000256" key="2">
    <source>
        <dbReference type="ARBA" id="ARBA00022630"/>
    </source>
</evidence>
<evidence type="ECO:0000256" key="4">
    <source>
        <dbReference type="ARBA" id="ARBA00023002"/>
    </source>
</evidence>
<comment type="caution">
    <text evidence="5">The sequence shown here is derived from an EMBL/GenBank/DDBJ whole genome shotgun (WGS) entry which is preliminary data.</text>
</comment>
<dbReference type="GO" id="GO:0004499">
    <property type="term" value="F:N,N-dimethylaniline monooxygenase activity"/>
    <property type="evidence" value="ECO:0007669"/>
    <property type="project" value="InterPro"/>
</dbReference>
<evidence type="ECO:0000313" key="5">
    <source>
        <dbReference type="EMBL" id="RDW76948.1"/>
    </source>
</evidence>
<evidence type="ECO:0008006" key="7">
    <source>
        <dbReference type="Google" id="ProtNLM"/>
    </source>
</evidence>
<dbReference type="PANTHER" id="PTHR42877:SF5">
    <property type="entry name" value="L-ORNITHINE N(5)-MONOOXYGENASE-RELATED"/>
    <property type="match status" value="1"/>
</dbReference>
<dbReference type="SUPFAM" id="SSF51905">
    <property type="entry name" value="FAD/NAD(P)-binding domain"/>
    <property type="match status" value="2"/>
</dbReference>
<name>A0A3D8RSK4_9HELO</name>
<evidence type="ECO:0000256" key="3">
    <source>
        <dbReference type="ARBA" id="ARBA00022827"/>
    </source>
</evidence>
<dbReference type="InterPro" id="IPR020946">
    <property type="entry name" value="Flavin_mOase-like"/>
</dbReference>
<keyword evidence="6" id="KW-1185">Reference proteome</keyword>
<dbReference type="InterPro" id="IPR036188">
    <property type="entry name" value="FAD/NAD-bd_sf"/>
</dbReference>
<dbReference type="PANTHER" id="PTHR42877">
    <property type="entry name" value="L-ORNITHINE N(5)-MONOOXYGENASE-RELATED"/>
    <property type="match status" value="1"/>
</dbReference>